<dbReference type="STRING" id="381306.AN478_04765"/>
<keyword evidence="4" id="KW-0274">FAD</keyword>
<proteinExistence type="inferred from homology"/>
<dbReference type="GO" id="GO:0046168">
    <property type="term" value="P:glycerol-3-phosphate catabolic process"/>
    <property type="evidence" value="ECO:0007669"/>
    <property type="project" value="TreeGrafter"/>
</dbReference>
<dbReference type="PANTHER" id="PTHR11985:SF15">
    <property type="entry name" value="GLYCEROL-3-PHOSPHATE DEHYDROGENASE, MITOCHONDRIAL"/>
    <property type="match status" value="1"/>
</dbReference>
<evidence type="ECO:0000313" key="7">
    <source>
        <dbReference type="EMBL" id="SCY63439.1"/>
    </source>
</evidence>
<evidence type="ECO:0000256" key="2">
    <source>
        <dbReference type="ARBA" id="ARBA00007330"/>
    </source>
</evidence>
<comment type="cofactor">
    <cofactor evidence="1">
        <name>FAD</name>
        <dbReference type="ChEBI" id="CHEBI:57692"/>
    </cofactor>
</comment>
<dbReference type="Gene3D" id="3.50.50.60">
    <property type="entry name" value="FAD/NAD(P)-binding domain"/>
    <property type="match status" value="1"/>
</dbReference>
<evidence type="ECO:0000256" key="4">
    <source>
        <dbReference type="ARBA" id="ARBA00022827"/>
    </source>
</evidence>
<dbReference type="SUPFAM" id="SSF51905">
    <property type="entry name" value="FAD/NAD(P)-binding domain"/>
    <property type="match status" value="1"/>
</dbReference>
<dbReference type="GO" id="GO:0004368">
    <property type="term" value="F:glycerol-3-phosphate dehydrogenase (quinone) activity"/>
    <property type="evidence" value="ECO:0007669"/>
    <property type="project" value="InterPro"/>
</dbReference>
<dbReference type="OrthoDB" id="9766796at2"/>
<accession>A0A0N8PND3</accession>
<dbReference type="RefSeq" id="WP_054965468.1">
    <property type="nucleotide sequence ID" value="NZ_FMUN01000009.1"/>
</dbReference>
<dbReference type="Pfam" id="PF01266">
    <property type="entry name" value="DAO"/>
    <property type="match status" value="1"/>
</dbReference>
<dbReference type="Gene3D" id="3.30.9.10">
    <property type="entry name" value="D-Amino Acid Oxidase, subunit A, domain 2"/>
    <property type="match status" value="1"/>
</dbReference>
<reference evidence="8" key="1">
    <citation type="submission" date="2016-10" db="EMBL/GenBank/DDBJ databases">
        <authorList>
            <person name="Varghese N."/>
        </authorList>
    </citation>
    <scope>NUCLEOTIDE SEQUENCE [LARGE SCALE GENOMIC DNA]</scope>
    <source>
        <strain evidence="8">HL 19</strain>
    </source>
</reference>
<feature type="domain" description="FAD dependent oxidoreductase" evidence="6">
    <location>
        <begin position="3"/>
        <end position="349"/>
    </location>
</feature>
<evidence type="ECO:0000313" key="8">
    <source>
        <dbReference type="Proteomes" id="UP000183104"/>
    </source>
</evidence>
<keyword evidence="3" id="KW-0285">Flavoprotein</keyword>
<gene>
    <name evidence="7" type="ORF">SAMN05661077_2762</name>
</gene>
<keyword evidence="5" id="KW-0560">Oxidoreductase</keyword>
<dbReference type="PANTHER" id="PTHR11985">
    <property type="entry name" value="GLYCEROL-3-PHOSPHATE DEHYDROGENASE"/>
    <property type="match status" value="1"/>
</dbReference>
<evidence type="ECO:0000256" key="3">
    <source>
        <dbReference type="ARBA" id="ARBA00022630"/>
    </source>
</evidence>
<dbReference type="InterPro" id="IPR036188">
    <property type="entry name" value="FAD/NAD-bd_sf"/>
</dbReference>
<comment type="similarity">
    <text evidence="2">Belongs to the FAD-dependent glycerol-3-phosphate dehydrogenase family.</text>
</comment>
<organism evidence="7 8">
    <name type="scientific">Thiohalorhabdus denitrificans</name>
    <dbReference type="NCBI Taxonomy" id="381306"/>
    <lineage>
        <taxon>Bacteria</taxon>
        <taxon>Pseudomonadati</taxon>
        <taxon>Pseudomonadota</taxon>
        <taxon>Gammaproteobacteria</taxon>
        <taxon>Thiohalorhabdales</taxon>
        <taxon>Thiohalorhabdaceae</taxon>
        <taxon>Thiohalorhabdus</taxon>
    </lineage>
</organism>
<protein>
    <submittedName>
        <fullName evidence="7">Glycerol-3-phosphate dehydrogenase</fullName>
    </submittedName>
</protein>
<dbReference type="Proteomes" id="UP000183104">
    <property type="component" value="Unassembled WGS sequence"/>
</dbReference>
<sequence length="354" mass="39742">MRVGVVGGGINGLSTAWALLQAGHEVELFERGELMRATSSASTKLLHGGLRYLEHGELRLVRESLQERNWWLRHVPDLARPLRLVLPVYRSASRSRWKLKAGLWLYDRLAGRQGIGAHGWRSTAELTALAPELRASGLRGGYVFYDGQMDDYCLGLWVAERVRELGGVLREHAEVRRVSERGALETAEESHDFDRVVNVAGPWAERLNAASDIEGGCRMDPVRGSHLLLERPLAVGFLLEAPQDRRPFFALPYQGQTLVGTTEVRQGLDEPIRCSPEERDYLLEAYNHYFRQAVPEEVAETFAGLRPLIRSGPDVNRASREYRIEQRGRLVTVCGGKWTTARRLGQEVARTVGG</sequence>
<dbReference type="AlphaFoldDB" id="A0A0N8PND3"/>
<dbReference type="EMBL" id="FMUN01000009">
    <property type="protein sequence ID" value="SCY63439.1"/>
    <property type="molecule type" value="Genomic_DNA"/>
</dbReference>
<evidence type="ECO:0000256" key="5">
    <source>
        <dbReference type="ARBA" id="ARBA00023002"/>
    </source>
</evidence>
<evidence type="ECO:0000259" key="6">
    <source>
        <dbReference type="Pfam" id="PF01266"/>
    </source>
</evidence>
<keyword evidence="8" id="KW-1185">Reference proteome</keyword>
<dbReference type="InterPro" id="IPR006076">
    <property type="entry name" value="FAD-dep_OxRdtase"/>
</dbReference>
<name>A0A0N8PND3_9GAMM</name>
<dbReference type="PATRIC" id="fig|381306.5.peg.1447"/>
<dbReference type="InterPro" id="IPR000447">
    <property type="entry name" value="G3P_DH_FAD-dep"/>
</dbReference>
<dbReference type="PRINTS" id="PR01001">
    <property type="entry name" value="FADG3PDH"/>
</dbReference>
<evidence type="ECO:0000256" key="1">
    <source>
        <dbReference type="ARBA" id="ARBA00001974"/>
    </source>
</evidence>